<evidence type="ECO:0000256" key="1">
    <source>
        <dbReference type="ARBA" id="ARBA00003294"/>
    </source>
</evidence>
<dbReference type="InterPro" id="IPR020625">
    <property type="entry name" value="Schiff_base-form_aldolases_AS"/>
</dbReference>
<organism evidence="14 15">
    <name type="scientific">Streptomyces hazeniae</name>
    <dbReference type="NCBI Taxonomy" id="3075538"/>
    <lineage>
        <taxon>Bacteria</taxon>
        <taxon>Bacillati</taxon>
        <taxon>Actinomycetota</taxon>
        <taxon>Actinomycetes</taxon>
        <taxon>Kitasatosporales</taxon>
        <taxon>Streptomycetaceae</taxon>
        <taxon>Streptomyces</taxon>
    </lineage>
</organism>
<dbReference type="Pfam" id="PF00701">
    <property type="entry name" value="DHDPS"/>
    <property type="match status" value="1"/>
</dbReference>
<comment type="caution">
    <text evidence="12">Lacks conserved residue(s) required for the propagation of feature annotation.</text>
</comment>
<comment type="similarity">
    <text evidence="3 12 13">Belongs to the DapA family.</text>
</comment>
<dbReference type="PROSITE" id="PS00666">
    <property type="entry name" value="DHDPS_2"/>
    <property type="match status" value="1"/>
</dbReference>
<evidence type="ECO:0000256" key="4">
    <source>
        <dbReference type="ARBA" id="ARBA00012086"/>
    </source>
</evidence>
<keyword evidence="7 12" id="KW-0220">Diaminopimelate biosynthesis</keyword>
<dbReference type="Gene3D" id="3.20.20.70">
    <property type="entry name" value="Aldolase class I"/>
    <property type="match status" value="1"/>
</dbReference>
<feature type="active site" description="Schiff-base intermediate with substrate" evidence="12">
    <location>
        <position position="178"/>
    </location>
</feature>
<dbReference type="RefSeq" id="WP_311672354.1">
    <property type="nucleotide sequence ID" value="NZ_JAVREQ010000004.1"/>
</dbReference>
<protein>
    <recommendedName>
        <fullName evidence="4 12">4-hydroxy-tetrahydrodipicolinate synthase</fullName>
        <shortName evidence="12">HTPA synthase</shortName>
        <ecNumber evidence="4 12">4.3.3.7</ecNumber>
    </recommendedName>
</protein>
<keyword evidence="15" id="KW-1185">Reference proteome</keyword>
<dbReference type="PANTHER" id="PTHR12128:SF66">
    <property type="entry name" value="4-HYDROXY-2-OXOGLUTARATE ALDOLASE, MITOCHONDRIAL"/>
    <property type="match status" value="1"/>
</dbReference>
<evidence type="ECO:0000256" key="8">
    <source>
        <dbReference type="ARBA" id="ARBA00023154"/>
    </source>
</evidence>
<gene>
    <name evidence="12" type="primary">dapA</name>
    <name evidence="14" type="ORF">RM572_06665</name>
</gene>
<evidence type="ECO:0000256" key="13">
    <source>
        <dbReference type="PIRNR" id="PIRNR001365"/>
    </source>
</evidence>
<keyword evidence="8 12" id="KW-0457">Lysine biosynthesis</keyword>
<feature type="site" description="Part of a proton relay during catalysis" evidence="12">
    <location>
        <position position="59"/>
    </location>
</feature>
<evidence type="ECO:0000256" key="9">
    <source>
        <dbReference type="ARBA" id="ARBA00023239"/>
    </source>
</evidence>
<comment type="subcellular location">
    <subcellularLocation>
        <location evidence="12">Cytoplasm</location>
    </subcellularLocation>
</comment>
<dbReference type="EMBL" id="JAVREQ010000004">
    <property type="protein sequence ID" value="MDT0378461.1"/>
    <property type="molecule type" value="Genomic_DNA"/>
</dbReference>
<keyword evidence="9 12" id="KW-0456">Lyase</keyword>
<dbReference type="SUPFAM" id="SSF51569">
    <property type="entry name" value="Aldolase"/>
    <property type="match status" value="1"/>
</dbReference>
<comment type="subunit">
    <text evidence="12">Homotetramer; dimer of dimers.</text>
</comment>
<accession>A0ABU2NNB3</accession>
<feature type="binding site" evidence="12">
    <location>
        <position position="224"/>
    </location>
    <ligand>
        <name>pyruvate</name>
        <dbReference type="ChEBI" id="CHEBI:15361"/>
    </ligand>
</feature>
<sequence>MDATAALAAPAASGPALSGLHVPLVTPFTAQGDLAADALEGLAHQVLDDGADGLVALGTTGEPGALEDEERRAVVDVCVQVCRERGASLVVGAGSSSTRASVRELAALGGRPEIAAALVTVPSFVRPSEAGVLAHFGALAAHSPVPLVVYNIPYRTGQRIGADTLRELAALPNIAGVKHAVGGIDADTVNLLADPPPASHGFAVLGGDDAYLPPLLALGGQGGILASAHLCTARWAELVAAWRDGDVARARELGRGAVRLASAVFTEPNPTVVKGVLHAQGRIPSPDVRLPLLSASAAAVDAALYRATEWAEASPPAALAAV</sequence>
<comment type="caution">
    <text evidence="12">Was originally thought to be a dihydrodipicolinate synthase (DHDPS), catalyzing the condensation of (S)-aspartate-beta-semialdehyde [(S)-ASA] and pyruvate to dihydrodipicolinate (DHDP). However, it was shown in E.coli that the product of the enzymatic reaction is not dihydrodipicolinate but in fact (4S)-4-hydroxy-2,3,4,5-tetrahydro-(2S)-dipicolinic acid (HTPA), and that the consecutive dehydration reaction leading to DHDP is not spontaneous but catalyzed by DapB.</text>
</comment>
<comment type="pathway">
    <text evidence="2 12">Amino-acid biosynthesis; L-lysine biosynthesis via DAP pathway; (S)-tetrahydrodipicolinate from L-aspartate: step 3/4.</text>
</comment>
<dbReference type="PANTHER" id="PTHR12128">
    <property type="entry name" value="DIHYDRODIPICOLINATE SYNTHASE"/>
    <property type="match status" value="1"/>
</dbReference>
<evidence type="ECO:0000256" key="3">
    <source>
        <dbReference type="ARBA" id="ARBA00007592"/>
    </source>
</evidence>
<dbReference type="InterPro" id="IPR002220">
    <property type="entry name" value="DapA-like"/>
</dbReference>
<comment type="caution">
    <text evidence="14">The sequence shown here is derived from an EMBL/GenBank/DDBJ whole genome shotgun (WGS) entry which is preliminary data.</text>
</comment>
<dbReference type="SMART" id="SM01130">
    <property type="entry name" value="DHDPS"/>
    <property type="match status" value="1"/>
</dbReference>
<feature type="active site" description="Proton donor/acceptor" evidence="12">
    <location>
        <position position="150"/>
    </location>
</feature>
<dbReference type="InterPro" id="IPR013785">
    <property type="entry name" value="Aldolase_TIM"/>
</dbReference>
<evidence type="ECO:0000313" key="15">
    <source>
        <dbReference type="Proteomes" id="UP001183414"/>
    </source>
</evidence>
<name>A0ABU2NNB3_9ACTN</name>
<evidence type="ECO:0000256" key="10">
    <source>
        <dbReference type="ARBA" id="ARBA00023270"/>
    </source>
</evidence>
<evidence type="ECO:0000256" key="2">
    <source>
        <dbReference type="ARBA" id="ARBA00005120"/>
    </source>
</evidence>
<dbReference type="Proteomes" id="UP001183414">
    <property type="component" value="Unassembled WGS sequence"/>
</dbReference>
<feature type="binding site" evidence="12">
    <location>
        <position position="60"/>
    </location>
    <ligand>
        <name>pyruvate</name>
        <dbReference type="ChEBI" id="CHEBI:15361"/>
    </ligand>
</feature>
<evidence type="ECO:0000256" key="6">
    <source>
        <dbReference type="ARBA" id="ARBA00022605"/>
    </source>
</evidence>
<keyword evidence="10 12" id="KW-0704">Schiff base</keyword>
<evidence type="ECO:0000256" key="5">
    <source>
        <dbReference type="ARBA" id="ARBA00022490"/>
    </source>
</evidence>
<keyword evidence="5 12" id="KW-0963">Cytoplasm</keyword>
<dbReference type="EC" id="4.3.3.7" evidence="4 12"/>
<evidence type="ECO:0000256" key="11">
    <source>
        <dbReference type="ARBA" id="ARBA00047836"/>
    </source>
</evidence>
<keyword evidence="6 12" id="KW-0028">Amino-acid biosynthesis</keyword>
<comment type="catalytic activity">
    <reaction evidence="11 12">
        <text>L-aspartate 4-semialdehyde + pyruvate = (2S,4S)-4-hydroxy-2,3,4,5-tetrahydrodipicolinate + H2O + H(+)</text>
        <dbReference type="Rhea" id="RHEA:34171"/>
        <dbReference type="ChEBI" id="CHEBI:15361"/>
        <dbReference type="ChEBI" id="CHEBI:15377"/>
        <dbReference type="ChEBI" id="CHEBI:15378"/>
        <dbReference type="ChEBI" id="CHEBI:67139"/>
        <dbReference type="ChEBI" id="CHEBI:537519"/>
        <dbReference type="EC" id="4.3.3.7"/>
    </reaction>
</comment>
<evidence type="ECO:0000256" key="7">
    <source>
        <dbReference type="ARBA" id="ARBA00022915"/>
    </source>
</evidence>
<dbReference type="InterPro" id="IPR005263">
    <property type="entry name" value="DapA"/>
</dbReference>
<dbReference type="PRINTS" id="PR00146">
    <property type="entry name" value="DHPICSNTHASE"/>
</dbReference>
<evidence type="ECO:0000313" key="14">
    <source>
        <dbReference type="EMBL" id="MDT0378461.1"/>
    </source>
</evidence>
<dbReference type="PIRSF" id="PIRSF001365">
    <property type="entry name" value="DHDPS"/>
    <property type="match status" value="1"/>
</dbReference>
<comment type="function">
    <text evidence="1 12">Catalyzes the condensation of (S)-aspartate-beta-semialdehyde [(S)-ASA] and pyruvate to 4-hydroxy-tetrahydrodipicolinate (HTPA).</text>
</comment>
<dbReference type="HAMAP" id="MF_00418">
    <property type="entry name" value="DapA"/>
    <property type="match status" value="1"/>
</dbReference>
<evidence type="ECO:0000256" key="12">
    <source>
        <dbReference type="HAMAP-Rule" id="MF_00418"/>
    </source>
</evidence>
<proteinExistence type="inferred from homology"/>
<reference evidence="15" key="1">
    <citation type="submission" date="2023-07" db="EMBL/GenBank/DDBJ databases">
        <title>30 novel species of actinomycetes from the DSMZ collection.</title>
        <authorList>
            <person name="Nouioui I."/>
        </authorList>
    </citation>
    <scope>NUCLEOTIDE SEQUENCE [LARGE SCALE GENOMIC DNA]</scope>
    <source>
        <strain evidence="15">DSM 42041</strain>
    </source>
</reference>